<keyword evidence="3 5" id="KW-0808">Transferase</keyword>
<dbReference type="RefSeq" id="WP_379542201.1">
    <property type="nucleotide sequence ID" value="NZ_JBHSFT010000004.1"/>
</dbReference>
<organism evidence="5 6">
    <name type="scientific">Oceanobacillus aidingensis</name>
    <dbReference type="NCBI Taxonomy" id="645964"/>
    <lineage>
        <taxon>Bacteria</taxon>
        <taxon>Bacillati</taxon>
        <taxon>Bacillota</taxon>
        <taxon>Bacilli</taxon>
        <taxon>Bacillales</taxon>
        <taxon>Bacillaceae</taxon>
        <taxon>Oceanobacillus</taxon>
    </lineage>
</organism>
<comment type="similarity">
    <text evidence="1">Belongs to the glycosyltransferase 2 family.</text>
</comment>
<keyword evidence="6" id="KW-1185">Reference proteome</keyword>
<feature type="domain" description="Glycosyltransferase 2-like" evidence="4">
    <location>
        <begin position="579"/>
        <end position="719"/>
    </location>
</feature>
<evidence type="ECO:0000256" key="1">
    <source>
        <dbReference type="ARBA" id="ARBA00006739"/>
    </source>
</evidence>
<name>A0ABV9JUH7_9BACI</name>
<keyword evidence="2 5" id="KW-0328">Glycosyltransferase</keyword>
<comment type="caution">
    <text evidence="5">The sequence shown here is derived from an EMBL/GenBank/DDBJ whole genome shotgun (WGS) entry which is preliminary data.</text>
</comment>
<dbReference type="PANTHER" id="PTHR22916">
    <property type="entry name" value="GLYCOSYLTRANSFERASE"/>
    <property type="match status" value="1"/>
</dbReference>
<dbReference type="PANTHER" id="PTHR22916:SF51">
    <property type="entry name" value="GLYCOSYLTRANSFERASE EPSH-RELATED"/>
    <property type="match status" value="1"/>
</dbReference>
<evidence type="ECO:0000256" key="3">
    <source>
        <dbReference type="ARBA" id="ARBA00022679"/>
    </source>
</evidence>
<proteinExistence type="inferred from homology"/>
<evidence type="ECO:0000259" key="4">
    <source>
        <dbReference type="Pfam" id="PF00535"/>
    </source>
</evidence>
<dbReference type="Proteomes" id="UP001595988">
    <property type="component" value="Unassembled WGS sequence"/>
</dbReference>
<dbReference type="SUPFAM" id="SSF53448">
    <property type="entry name" value="Nucleotide-diphospho-sugar transferases"/>
    <property type="match status" value="1"/>
</dbReference>
<dbReference type="InterPro" id="IPR029044">
    <property type="entry name" value="Nucleotide-diphossugar_trans"/>
</dbReference>
<evidence type="ECO:0000313" key="5">
    <source>
        <dbReference type="EMBL" id="MFC4661440.1"/>
    </source>
</evidence>
<dbReference type="CDD" id="cd00761">
    <property type="entry name" value="Glyco_tranf_GTA_type"/>
    <property type="match status" value="1"/>
</dbReference>
<gene>
    <name evidence="5" type="ORF">ACFO3P_04265</name>
</gene>
<evidence type="ECO:0000313" key="6">
    <source>
        <dbReference type="Proteomes" id="UP001595988"/>
    </source>
</evidence>
<dbReference type="Gene3D" id="3.90.550.10">
    <property type="entry name" value="Spore Coat Polysaccharide Biosynthesis Protein SpsA, Chain A"/>
    <property type="match status" value="1"/>
</dbReference>
<protein>
    <submittedName>
        <fullName evidence="5">Glycosyltransferase</fullName>
        <ecNumber evidence="5">2.4.-.-</ecNumber>
    </submittedName>
</protein>
<sequence length="901" mass="106063">MEQKAIKQRLKTLNDLKGKLEKSIAEDIKDINKKQKELKNGLPIQPIVQSVKGEEVQKGDIEKKKEYLAYRDQHADVDFISKVKPLINQLPESNGSRFYKKLDVNIGIVADEFLYNSFDGLANFHYITRDNYKEYTDKLDIFLLVTTWKGLNMEWKGLGNPNIRKHRKDMFDILSHYQSNGIKTVFYSKEDPVNYDIFIELAQKCEYVFTTAEEVVDNYKKDCKNENVDVLNFGINPIYHNPIGFKKFDKRKEILFSGSWYVKYPHRIEDTQRIFDGVIDNNDDLKIIDRNYELKLERHFFPKKYVKYLSPAVDHGTLQRLHKLYDWAINLNSVKYSNTMFANRIYELQALGNILLSNYSLGVNNKFPNVFLINNRSEVKDILNGFTEEEKYQHQVYGIRRVMSHETTYKRIIDILEMTNTSYKKETKSIAVLVQNKTEKIQKMFDKQTYPYKDLILIEEFNETIKEKYDMVTFFDESKKYREFYLEDMINGFKYTDSDYITKNAYYDGEKLITGIEHDYVNVIDDKTRTVFWSNSFSVEELLSMDGAQQKSNGYSIDHFEFNDKQIKNVEPLQNYKLSVIIPTYNNGDHLLNKCFNSLKRSSIFEQMELIIVDDGSTDNNTPTIINHLADSYSNIKTYFYNDNGSGSASRPRNKGIEIATSPYITYLDPDNEAINDGYRYLLDEMSSGTYDFVVGNMLKVSDKVLNFNYYKTAMQYNKGDVIQKKDVKQYMLDTSFKAMSIQALVMKKELVINNNLKMVEGAIGQDTLFFQELLMNSRQAKAIDLDIHVYYAAVSGSVTNVITEKFFQRYLLLETERIRFLKEHQLLEGYMEEKFFTYFKNWYLKRLGKIEESDLESAIDTLYKIYALYKDYIQVEDNDLKLFEELYQTKDYNKMVSTFK</sequence>
<accession>A0ABV9JUH7</accession>
<dbReference type="InterPro" id="IPR001173">
    <property type="entry name" value="Glyco_trans_2-like"/>
</dbReference>
<evidence type="ECO:0000256" key="2">
    <source>
        <dbReference type="ARBA" id="ARBA00022676"/>
    </source>
</evidence>
<dbReference type="EC" id="2.4.-.-" evidence="5"/>
<dbReference type="GO" id="GO:0016757">
    <property type="term" value="F:glycosyltransferase activity"/>
    <property type="evidence" value="ECO:0007669"/>
    <property type="project" value="UniProtKB-KW"/>
</dbReference>
<dbReference type="Pfam" id="PF00535">
    <property type="entry name" value="Glycos_transf_2"/>
    <property type="match status" value="1"/>
</dbReference>
<reference evidence="6" key="1">
    <citation type="journal article" date="2019" name="Int. J. Syst. Evol. Microbiol.">
        <title>The Global Catalogue of Microorganisms (GCM) 10K type strain sequencing project: providing services to taxonomists for standard genome sequencing and annotation.</title>
        <authorList>
            <consortium name="The Broad Institute Genomics Platform"/>
            <consortium name="The Broad Institute Genome Sequencing Center for Infectious Disease"/>
            <person name="Wu L."/>
            <person name="Ma J."/>
        </authorList>
    </citation>
    <scope>NUCLEOTIDE SEQUENCE [LARGE SCALE GENOMIC DNA]</scope>
    <source>
        <strain evidence="6">CCUG 37257</strain>
    </source>
</reference>
<dbReference type="EMBL" id="JBHSFT010000004">
    <property type="protein sequence ID" value="MFC4661440.1"/>
    <property type="molecule type" value="Genomic_DNA"/>
</dbReference>